<dbReference type="OrthoDB" id="3529404at2"/>
<evidence type="ECO:0000259" key="3">
    <source>
        <dbReference type="Pfam" id="PF19803"/>
    </source>
</evidence>
<dbReference type="RefSeq" id="WP_116024089.1">
    <property type="nucleotide sequence ID" value="NZ_QTTT01000001.1"/>
</dbReference>
<keyword evidence="2" id="KW-1133">Transmembrane helix</keyword>
<feature type="transmembrane region" description="Helical" evidence="2">
    <location>
        <begin position="38"/>
        <end position="56"/>
    </location>
</feature>
<evidence type="ECO:0000313" key="5">
    <source>
        <dbReference type="Proteomes" id="UP000256661"/>
    </source>
</evidence>
<keyword evidence="2" id="KW-0472">Membrane</keyword>
<keyword evidence="2" id="KW-0812">Transmembrane</keyword>
<organism evidence="4 5">
    <name type="scientific">Thermomonospora umbrina</name>
    <dbReference type="NCBI Taxonomy" id="111806"/>
    <lineage>
        <taxon>Bacteria</taxon>
        <taxon>Bacillati</taxon>
        <taxon>Actinomycetota</taxon>
        <taxon>Actinomycetes</taxon>
        <taxon>Streptosporangiales</taxon>
        <taxon>Thermomonosporaceae</taxon>
        <taxon>Thermomonospora</taxon>
    </lineage>
</organism>
<evidence type="ECO:0000313" key="4">
    <source>
        <dbReference type="EMBL" id="REE98662.1"/>
    </source>
</evidence>
<comment type="caution">
    <text evidence="4">The sequence shown here is derived from an EMBL/GenBank/DDBJ whole genome shotgun (WGS) entry which is preliminary data.</text>
</comment>
<feature type="compositionally biased region" description="Basic residues" evidence="1">
    <location>
        <begin position="192"/>
        <end position="208"/>
    </location>
</feature>
<dbReference type="EMBL" id="QTTT01000001">
    <property type="protein sequence ID" value="REE98662.1"/>
    <property type="molecule type" value="Genomic_DNA"/>
</dbReference>
<feature type="transmembrane region" description="Helical" evidence="2">
    <location>
        <begin position="88"/>
        <end position="108"/>
    </location>
</feature>
<dbReference type="AlphaFoldDB" id="A0A3D9SRU9"/>
<evidence type="ECO:0000256" key="1">
    <source>
        <dbReference type="SAM" id="MobiDB-lite"/>
    </source>
</evidence>
<name>A0A3D9SRU9_9ACTN</name>
<sequence length="208" mass="22130">MTTHAGHLRPAPARPAKARVDRTAYRAARRVFRPRRTWPAMLAAVLLTAAGVLVAVETISGLAGSPTELVDHRRVLSWLGRTSWNDPVTIAAGAVVALLGLACLMAGLKPGHTSLVQLRGDDPELVVGVTKGGLRRAVATAAGDVEMVGGVKVKVRRHRVAVAVETPLRQPDGLAERVEKAVSHRLEELGPRPRRSVSVRVRKAGGDS</sequence>
<protein>
    <recommendedName>
        <fullName evidence="3">DUF6286 domain-containing protein</fullName>
    </recommendedName>
</protein>
<dbReference type="Pfam" id="PF19803">
    <property type="entry name" value="DUF6286"/>
    <property type="match status" value="1"/>
</dbReference>
<dbReference type="InterPro" id="IPR046253">
    <property type="entry name" value="DUF6286"/>
</dbReference>
<proteinExistence type="predicted"/>
<keyword evidence="5" id="KW-1185">Reference proteome</keyword>
<gene>
    <name evidence="4" type="ORF">DFJ69_4155</name>
</gene>
<feature type="domain" description="DUF6286" evidence="3">
    <location>
        <begin position="98"/>
        <end position="202"/>
    </location>
</feature>
<accession>A0A3D9SRU9</accession>
<reference evidence="4 5" key="1">
    <citation type="submission" date="2018-08" db="EMBL/GenBank/DDBJ databases">
        <title>Sequencing the genomes of 1000 actinobacteria strains.</title>
        <authorList>
            <person name="Klenk H.-P."/>
        </authorList>
    </citation>
    <scope>NUCLEOTIDE SEQUENCE [LARGE SCALE GENOMIC DNA]</scope>
    <source>
        <strain evidence="4 5">DSM 43927</strain>
    </source>
</reference>
<feature type="region of interest" description="Disordered" evidence="1">
    <location>
        <begin position="188"/>
        <end position="208"/>
    </location>
</feature>
<evidence type="ECO:0000256" key="2">
    <source>
        <dbReference type="SAM" id="Phobius"/>
    </source>
</evidence>
<dbReference type="Proteomes" id="UP000256661">
    <property type="component" value="Unassembled WGS sequence"/>
</dbReference>